<keyword evidence="2" id="KW-1185">Reference proteome</keyword>
<protein>
    <submittedName>
        <fullName evidence="1">Uncharacterized protein</fullName>
    </submittedName>
</protein>
<dbReference type="EMBL" id="JAHRIQ010082858">
    <property type="protein sequence ID" value="MEQ2248340.1"/>
    <property type="molecule type" value="Genomic_DNA"/>
</dbReference>
<reference evidence="1 2" key="1">
    <citation type="submission" date="2021-06" db="EMBL/GenBank/DDBJ databases">
        <authorList>
            <person name="Palmer J.M."/>
        </authorList>
    </citation>
    <scope>NUCLEOTIDE SEQUENCE [LARGE SCALE GENOMIC DNA]</scope>
    <source>
        <strain evidence="2">if_2019</strain>
        <tissue evidence="1">Muscle</tissue>
    </source>
</reference>
<gene>
    <name evidence="1" type="ORF">ILYODFUR_018231</name>
</gene>
<organism evidence="1 2">
    <name type="scientific">Ilyodon furcidens</name>
    <name type="common">goldbreast splitfin</name>
    <dbReference type="NCBI Taxonomy" id="33524"/>
    <lineage>
        <taxon>Eukaryota</taxon>
        <taxon>Metazoa</taxon>
        <taxon>Chordata</taxon>
        <taxon>Craniata</taxon>
        <taxon>Vertebrata</taxon>
        <taxon>Euteleostomi</taxon>
        <taxon>Actinopterygii</taxon>
        <taxon>Neopterygii</taxon>
        <taxon>Teleostei</taxon>
        <taxon>Neoteleostei</taxon>
        <taxon>Acanthomorphata</taxon>
        <taxon>Ovalentaria</taxon>
        <taxon>Atherinomorphae</taxon>
        <taxon>Cyprinodontiformes</taxon>
        <taxon>Goodeidae</taxon>
        <taxon>Ilyodon</taxon>
    </lineage>
</organism>
<evidence type="ECO:0000313" key="1">
    <source>
        <dbReference type="EMBL" id="MEQ2248340.1"/>
    </source>
</evidence>
<sequence length="118" mass="13747">MPQCVPGTYSKHTPLHAEVQMCRGLQLSADLITTNFKTLCGLQISSRTLRRHFVEWVSMTEWLQRSITSNYLHWVQALHPVQVICHCTRDWCRGDYGVGLFFFFLKQPVSLMRGFIML</sequence>
<evidence type="ECO:0000313" key="2">
    <source>
        <dbReference type="Proteomes" id="UP001482620"/>
    </source>
</evidence>
<comment type="caution">
    <text evidence="1">The sequence shown here is derived from an EMBL/GenBank/DDBJ whole genome shotgun (WGS) entry which is preliminary data.</text>
</comment>
<accession>A0ABV0UT05</accession>
<proteinExistence type="predicted"/>
<dbReference type="Proteomes" id="UP001482620">
    <property type="component" value="Unassembled WGS sequence"/>
</dbReference>
<name>A0ABV0UT05_9TELE</name>